<accession>A0A540VZZ5</accession>
<dbReference type="Proteomes" id="UP000319103">
    <property type="component" value="Unassembled WGS sequence"/>
</dbReference>
<dbReference type="InterPro" id="IPR023393">
    <property type="entry name" value="START-like_dom_sf"/>
</dbReference>
<evidence type="ECO:0000313" key="2">
    <source>
        <dbReference type="EMBL" id="TQF01674.1"/>
    </source>
</evidence>
<organism evidence="2 3">
    <name type="scientific">Kitasatospora acidiphila</name>
    <dbReference type="NCBI Taxonomy" id="2567942"/>
    <lineage>
        <taxon>Bacteria</taxon>
        <taxon>Bacillati</taxon>
        <taxon>Actinomycetota</taxon>
        <taxon>Actinomycetes</taxon>
        <taxon>Kitasatosporales</taxon>
        <taxon>Streptomycetaceae</taxon>
        <taxon>Kitasatospora</taxon>
    </lineage>
</organism>
<evidence type="ECO:0000313" key="3">
    <source>
        <dbReference type="Proteomes" id="UP000319103"/>
    </source>
</evidence>
<dbReference type="Gene3D" id="3.30.530.20">
    <property type="match status" value="1"/>
</dbReference>
<name>A0A540VZZ5_9ACTN</name>
<feature type="region of interest" description="Disordered" evidence="1">
    <location>
        <begin position="1"/>
        <end position="21"/>
    </location>
</feature>
<protein>
    <submittedName>
        <fullName evidence="2">DUF1857 family protein</fullName>
    </submittedName>
</protein>
<gene>
    <name evidence="2" type="ORF">E6W39_04695</name>
</gene>
<keyword evidence="3" id="KW-1185">Reference proteome</keyword>
<comment type="caution">
    <text evidence="2">The sequence shown here is derived from an EMBL/GenBank/DDBJ whole genome shotgun (WGS) entry which is preliminary data.</text>
</comment>
<evidence type="ECO:0000256" key="1">
    <source>
        <dbReference type="SAM" id="MobiDB-lite"/>
    </source>
</evidence>
<reference evidence="2 3" key="1">
    <citation type="submission" date="2019-06" db="EMBL/GenBank/DDBJ databases">
        <title>Description of Kitasatospora acidophila sp. nov. isolated from pine grove soil, and reclassification of Streptomyces novaecaesareae to Kitasatospora novaeceasareae comb. nov.</title>
        <authorList>
            <person name="Kim M.J."/>
        </authorList>
    </citation>
    <scope>NUCLEOTIDE SEQUENCE [LARGE SCALE GENOMIC DNA]</scope>
    <source>
        <strain evidence="2 3">MMS16-CNU292</strain>
    </source>
</reference>
<dbReference type="InterPro" id="IPR015075">
    <property type="entry name" value="AtaL"/>
</dbReference>
<dbReference type="OrthoDB" id="3697643at2"/>
<dbReference type="SUPFAM" id="SSF55961">
    <property type="entry name" value="Bet v1-like"/>
    <property type="match status" value="1"/>
</dbReference>
<sequence length="229" mass="25109">MQTGAAQQPLRRGAMQAGDPGDRMTCGVSYGRHPLIVRPIAWRSYSIPPCSEGGLGIYLAVQAIGHERPQAGFRQTKGEPVMRAISASVRANDPQRGDRTALDRAAIWAGLVRKAENAVPFVAAMDECRVLERTANGLVREVVFHGERVRETVVFEPMTRVSFYRDDERARWVIHNDIEEGADGELLLTFRAEVDLGGGPDEDAVADRMHAGYVKAIETTLALSREALG</sequence>
<dbReference type="EMBL" id="VIGB01000003">
    <property type="protein sequence ID" value="TQF01674.1"/>
    <property type="molecule type" value="Genomic_DNA"/>
</dbReference>
<dbReference type="Pfam" id="PF08982">
    <property type="entry name" value="AtaL"/>
    <property type="match status" value="1"/>
</dbReference>
<dbReference type="AlphaFoldDB" id="A0A540VZZ5"/>
<proteinExistence type="predicted"/>